<evidence type="ECO:0000256" key="2">
    <source>
        <dbReference type="ARBA" id="ARBA00022723"/>
    </source>
</evidence>
<feature type="chain" id="PRO_5031363659" evidence="5">
    <location>
        <begin position="22"/>
        <end position="480"/>
    </location>
</feature>
<dbReference type="Gene3D" id="3.40.720.10">
    <property type="entry name" value="Alkaline Phosphatase, subunit A"/>
    <property type="match status" value="1"/>
</dbReference>
<dbReference type="InterPro" id="IPR000917">
    <property type="entry name" value="Sulfatase_N"/>
</dbReference>
<dbReference type="EMBL" id="JABAIL010000011">
    <property type="protein sequence ID" value="NLR94364.1"/>
    <property type="molecule type" value="Genomic_DNA"/>
</dbReference>
<evidence type="ECO:0000256" key="5">
    <source>
        <dbReference type="SAM" id="SignalP"/>
    </source>
</evidence>
<dbReference type="RefSeq" id="WP_168885075.1">
    <property type="nucleotide sequence ID" value="NZ_JABAIL010000011.1"/>
</dbReference>
<feature type="signal peptide" evidence="5">
    <location>
        <begin position="1"/>
        <end position="21"/>
    </location>
</feature>
<evidence type="ECO:0000313" key="8">
    <source>
        <dbReference type="Proteomes" id="UP000585050"/>
    </source>
</evidence>
<dbReference type="InterPro" id="IPR024607">
    <property type="entry name" value="Sulfatase_CS"/>
</dbReference>
<keyword evidence="8" id="KW-1185">Reference proteome</keyword>
<protein>
    <submittedName>
        <fullName evidence="7">Arylsulfatase</fullName>
    </submittedName>
</protein>
<dbReference type="Pfam" id="PF00884">
    <property type="entry name" value="Sulfatase"/>
    <property type="match status" value="1"/>
</dbReference>
<gene>
    <name evidence="7" type="ORF">HGP29_24380</name>
</gene>
<name>A0A7X8SQ55_9BACT</name>
<dbReference type="Proteomes" id="UP000585050">
    <property type="component" value="Unassembled WGS sequence"/>
</dbReference>
<dbReference type="PROSITE" id="PS00523">
    <property type="entry name" value="SULFATASE_1"/>
    <property type="match status" value="1"/>
</dbReference>
<dbReference type="PROSITE" id="PS00149">
    <property type="entry name" value="SULFATASE_2"/>
    <property type="match status" value="1"/>
</dbReference>
<reference evidence="7 8" key="1">
    <citation type="submission" date="2020-04" db="EMBL/GenBank/DDBJ databases">
        <title>Flammeovirga sp. SR4, a novel species isolated from seawater.</title>
        <authorList>
            <person name="Wang X."/>
        </authorList>
    </citation>
    <scope>NUCLEOTIDE SEQUENCE [LARGE SCALE GENOMIC DNA]</scope>
    <source>
        <strain evidence="7 8">SR4</strain>
    </source>
</reference>
<comment type="similarity">
    <text evidence="1">Belongs to the sulfatase family.</text>
</comment>
<keyword evidence="3" id="KW-0378">Hydrolase</keyword>
<evidence type="ECO:0000256" key="4">
    <source>
        <dbReference type="ARBA" id="ARBA00022837"/>
    </source>
</evidence>
<dbReference type="CDD" id="cd16143">
    <property type="entry name" value="ARS_like"/>
    <property type="match status" value="1"/>
</dbReference>
<accession>A0A7X8SQ55</accession>
<evidence type="ECO:0000259" key="6">
    <source>
        <dbReference type="Pfam" id="PF00884"/>
    </source>
</evidence>
<dbReference type="InterPro" id="IPR017850">
    <property type="entry name" value="Alkaline_phosphatase_core_sf"/>
</dbReference>
<evidence type="ECO:0000256" key="3">
    <source>
        <dbReference type="ARBA" id="ARBA00022801"/>
    </source>
</evidence>
<dbReference type="Gene3D" id="3.30.1120.10">
    <property type="match status" value="1"/>
</dbReference>
<dbReference type="GO" id="GO:0004065">
    <property type="term" value="F:arylsulfatase activity"/>
    <property type="evidence" value="ECO:0007669"/>
    <property type="project" value="TreeGrafter"/>
</dbReference>
<comment type="caution">
    <text evidence="7">The sequence shown here is derived from an EMBL/GenBank/DDBJ whole genome shotgun (WGS) entry which is preliminary data.</text>
</comment>
<organism evidence="7 8">
    <name type="scientific">Flammeovirga agarivorans</name>
    <dbReference type="NCBI Taxonomy" id="2726742"/>
    <lineage>
        <taxon>Bacteria</taxon>
        <taxon>Pseudomonadati</taxon>
        <taxon>Bacteroidota</taxon>
        <taxon>Cytophagia</taxon>
        <taxon>Cytophagales</taxon>
        <taxon>Flammeovirgaceae</taxon>
        <taxon>Flammeovirga</taxon>
    </lineage>
</organism>
<sequence length="480" mass="54218">MKKTLQIIILLSLSMVNLAVAQDKKPNIILFLADDFGFGSTNVYGASEALVQTPNINQLAKEGVQFNNAFTTGSVCSPTRYGLLTGEYSWRSRLQKGVVSPSAPALIRQETKTLPEYLNSIGYTTAAIGKWHLGYNEKEFKNLLGTIKHGPNSHGFNYSFTVPNNLDDVHKIYVENDKVYGLRSEKLSPYGRSFYGKQYKGYDAPQRVTEQVMNDLTEKSIQWLDTLDKEQPFFLYFSSVAVHHPITPSPEMRGKSNAGAYGDFIQDIDRCLGILINYLEKNNLRENTVIIFTSDNGGDIPHKKDIMPENFAINKGLQINGTYREDKHTIWDGGLRVPFIVNHPDGIKKGNTSESIVSTVDIYAFLADYINVKELGKNDAVDSFSFKKAINTSKAKYQRAPLIHRDAKGRKAVRDLEWKFIEAKDSNAKDKSLHAQLYHYKKDPSEQENLIHEYPKKAEELNQYLETAKKVGTKLNTPLK</sequence>
<keyword evidence="2" id="KW-0479">Metal-binding</keyword>
<dbReference type="PANTHER" id="PTHR42693">
    <property type="entry name" value="ARYLSULFATASE FAMILY MEMBER"/>
    <property type="match status" value="1"/>
</dbReference>
<dbReference type="InterPro" id="IPR050738">
    <property type="entry name" value="Sulfatase"/>
</dbReference>
<keyword evidence="5" id="KW-0732">Signal</keyword>
<keyword evidence="4" id="KW-0106">Calcium</keyword>
<dbReference type="GO" id="GO:0046872">
    <property type="term" value="F:metal ion binding"/>
    <property type="evidence" value="ECO:0007669"/>
    <property type="project" value="UniProtKB-KW"/>
</dbReference>
<proteinExistence type="inferred from homology"/>
<dbReference type="SUPFAM" id="SSF53649">
    <property type="entry name" value="Alkaline phosphatase-like"/>
    <property type="match status" value="1"/>
</dbReference>
<dbReference type="PANTHER" id="PTHR42693:SF53">
    <property type="entry name" value="ENDO-4-O-SULFATASE"/>
    <property type="match status" value="1"/>
</dbReference>
<evidence type="ECO:0000313" key="7">
    <source>
        <dbReference type="EMBL" id="NLR94364.1"/>
    </source>
</evidence>
<feature type="domain" description="Sulfatase N-terminal" evidence="6">
    <location>
        <begin position="26"/>
        <end position="371"/>
    </location>
</feature>
<evidence type="ECO:0000256" key="1">
    <source>
        <dbReference type="ARBA" id="ARBA00008779"/>
    </source>
</evidence>
<dbReference type="AlphaFoldDB" id="A0A7X8SQ55"/>